<dbReference type="AlphaFoldDB" id="A0A177B9V4"/>
<protein>
    <submittedName>
        <fullName evidence="2">Uncharacterized protein</fullName>
    </submittedName>
</protein>
<keyword evidence="3" id="KW-1185">Reference proteome</keyword>
<gene>
    <name evidence="2" type="ORF">A3Q56_01123</name>
</gene>
<comment type="caution">
    <text evidence="2">The sequence shown here is derived from an EMBL/GenBank/DDBJ whole genome shotgun (WGS) entry which is preliminary data.</text>
</comment>
<evidence type="ECO:0000313" key="2">
    <source>
        <dbReference type="EMBL" id="OAF71088.1"/>
    </source>
</evidence>
<organism evidence="2 3">
    <name type="scientific">Intoshia linei</name>
    <dbReference type="NCBI Taxonomy" id="1819745"/>
    <lineage>
        <taxon>Eukaryota</taxon>
        <taxon>Metazoa</taxon>
        <taxon>Spiralia</taxon>
        <taxon>Lophotrochozoa</taxon>
        <taxon>Mesozoa</taxon>
        <taxon>Orthonectida</taxon>
        <taxon>Rhopaluridae</taxon>
        <taxon>Intoshia</taxon>
    </lineage>
</organism>
<evidence type="ECO:0000256" key="1">
    <source>
        <dbReference type="SAM" id="MobiDB-lite"/>
    </source>
</evidence>
<dbReference type="EMBL" id="LWCA01000081">
    <property type="protein sequence ID" value="OAF71088.1"/>
    <property type="molecule type" value="Genomic_DNA"/>
</dbReference>
<sequence length="137" mass="15984">MTMSPDNYDEDIEDWKAAFMTAGAALDEIDRISDIDNNDMETSVNKDEMDKILTIKKLVRFYMDVTLDNLTDIIPKVIIEFMSPLEKLKREETRKIYDATKEALKHINEIVSNTRQTNIPPPLQIKEDKKNKHKKVK</sequence>
<proteinExistence type="predicted"/>
<feature type="region of interest" description="Disordered" evidence="1">
    <location>
        <begin position="112"/>
        <end position="137"/>
    </location>
</feature>
<evidence type="ECO:0000313" key="3">
    <source>
        <dbReference type="Proteomes" id="UP000078046"/>
    </source>
</evidence>
<dbReference type="Proteomes" id="UP000078046">
    <property type="component" value="Unassembled WGS sequence"/>
</dbReference>
<accession>A0A177B9V4</accession>
<name>A0A177B9V4_9BILA</name>
<reference evidence="2 3" key="1">
    <citation type="submission" date="2016-04" db="EMBL/GenBank/DDBJ databases">
        <title>The genome of Intoshia linei affirms orthonectids as highly simplified spiralians.</title>
        <authorList>
            <person name="Mikhailov K.V."/>
            <person name="Slusarev G.S."/>
            <person name="Nikitin M.A."/>
            <person name="Logacheva M.D."/>
            <person name="Penin A."/>
            <person name="Aleoshin V."/>
            <person name="Panchin Y.V."/>
        </authorList>
    </citation>
    <scope>NUCLEOTIDE SEQUENCE [LARGE SCALE GENOMIC DNA]</scope>
    <source>
        <strain evidence="2">Intl2013</strain>
        <tissue evidence="2">Whole animal</tissue>
    </source>
</reference>